<proteinExistence type="predicted"/>
<reference evidence="1 2" key="1">
    <citation type="submission" date="2020-05" db="EMBL/GenBank/DDBJ databases">
        <title>Vigna angularis (adzuki bean) Var. LongXiaoDou No. 4 denovo assembly.</title>
        <authorList>
            <person name="Xiang H."/>
        </authorList>
    </citation>
    <scope>NUCLEOTIDE SEQUENCE [LARGE SCALE GENOMIC DNA]</scope>
    <source>
        <tissue evidence="1">Leaf</tissue>
    </source>
</reference>
<accession>A0A8T0L849</accession>
<dbReference type="Proteomes" id="UP000743370">
    <property type="component" value="Unassembled WGS sequence"/>
</dbReference>
<comment type="caution">
    <text evidence="1">The sequence shown here is derived from an EMBL/GenBank/DDBJ whole genome shotgun (WGS) entry which is preliminary data.</text>
</comment>
<name>A0A8T0L849_PHAAN</name>
<protein>
    <submittedName>
        <fullName evidence="1">Uncharacterized protein</fullName>
    </submittedName>
</protein>
<dbReference type="EMBL" id="JABFOF010000001">
    <property type="protein sequence ID" value="KAG2407752.1"/>
    <property type="molecule type" value="Genomic_DNA"/>
</dbReference>
<sequence length="91" mass="10593">MDLRMLGLSYPRSNVAFPELCVRWWWLWRVLGGAVDVLLHLDTLKISATPFAERVASPLRNQEKFVWSEKESMNGFGMGWNPFHDLGNRFP</sequence>
<dbReference type="AlphaFoldDB" id="A0A8T0L849"/>
<organism evidence="1 2">
    <name type="scientific">Phaseolus angularis</name>
    <name type="common">Azuki bean</name>
    <name type="synonym">Vigna angularis</name>
    <dbReference type="NCBI Taxonomy" id="3914"/>
    <lineage>
        <taxon>Eukaryota</taxon>
        <taxon>Viridiplantae</taxon>
        <taxon>Streptophyta</taxon>
        <taxon>Embryophyta</taxon>
        <taxon>Tracheophyta</taxon>
        <taxon>Spermatophyta</taxon>
        <taxon>Magnoliopsida</taxon>
        <taxon>eudicotyledons</taxon>
        <taxon>Gunneridae</taxon>
        <taxon>Pentapetalae</taxon>
        <taxon>rosids</taxon>
        <taxon>fabids</taxon>
        <taxon>Fabales</taxon>
        <taxon>Fabaceae</taxon>
        <taxon>Papilionoideae</taxon>
        <taxon>50 kb inversion clade</taxon>
        <taxon>NPAAA clade</taxon>
        <taxon>indigoferoid/millettioid clade</taxon>
        <taxon>Phaseoleae</taxon>
        <taxon>Vigna</taxon>
    </lineage>
</organism>
<gene>
    <name evidence="1" type="ORF">HKW66_Vig0025740</name>
</gene>
<evidence type="ECO:0000313" key="1">
    <source>
        <dbReference type="EMBL" id="KAG2407752.1"/>
    </source>
</evidence>
<evidence type="ECO:0000313" key="2">
    <source>
        <dbReference type="Proteomes" id="UP000743370"/>
    </source>
</evidence>